<protein>
    <recommendedName>
        <fullName evidence="4">PspA domain-containing protein</fullName>
    </recommendedName>
</protein>
<feature type="compositionally biased region" description="Polar residues" evidence="1">
    <location>
        <begin position="17"/>
        <end position="29"/>
    </location>
</feature>
<dbReference type="Proteomes" id="UP000035021">
    <property type="component" value="Unassembled WGS sequence"/>
</dbReference>
<feature type="region of interest" description="Disordered" evidence="1">
    <location>
        <begin position="1"/>
        <end position="64"/>
    </location>
</feature>
<evidence type="ECO:0008006" key="4">
    <source>
        <dbReference type="Google" id="ProtNLM"/>
    </source>
</evidence>
<keyword evidence="3" id="KW-1185">Reference proteome</keyword>
<organism evidence="2 3">
    <name type="scientific">Gordonia paraffinivorans NBRC 108238</name>
    <dbReference type="NCBI Taxonomy" id="1223543"/>
    <lineage>
        <taxon>Bacteria</taxon>
        <taxon>Bacillati</taxon>
        <taxon>Actinomycetota</taxon>
        <taxon>Actinomycetes</taxon>
        <taxon>Mycobacteriales</taxon>
        <taxon>Gordoniaceae</taxon>
        <taxon>Gordonia</taxon>
    </lineage>
</organism>
<gene>
    <name evidence="2" type="ORF">GP2_040_00210</name>
</gene>
<evidence type="ECO:0000313" key="2">
    <source>
        <dbReference type="EMBL" id="GAC85729.1"/>
    </source>
</evidence>
<reference evidence="2 3" key="1">
    <citation type="submission" date="2013-02" db="EMBL/GenBank/DDBJ databases">
        <title>Whole genome shotgun sequence of Gordonia paraffinivorans NBRC 108238.</title>
        <authorList>
            <person name="Isaki-Nakamura S."/>
            <person name="Hosoyama A."/>
            <person name="Tsuchikane K."/>
            <person name="Ando Y."/>
            <person name="Baba S."/>
            <person name="Ohji S."/>
            <person name="Hamada M."/>
            <person name="Tamura T."/>
            <person name="Yamazoe A."/>
            <person name="Yamazaki S."/>
            <person name="Fujita N."/>
        </authorList>
    </citation>
    <scope>NUCLEOTIDE SEQUENCE [LARGE SCALE GENOMIC DNA]</scope>
    <source>
        <strain evidence="2 3">NBRC 108238</strain>
    </source>
</reference>
<sequence length="121" mass="12916">MPTTHAETAYPDGMTTPGESGTDGTQPAGTPSDDIIDAEIVPGRVTGAPLPGSLPDPDYTEGGIPTFDYVREKIENRITTAIGSQELAEATPEGQSVDEMVRKRDEAAKKRLEEIRKSMGK</sequence>
<evidence type="ECO:0000256" key="1">
    <source>
        <dbReference type="SAM" id="MobiDB-lite"/>
    </source>
</evidence>
<proteinExistence type="predicted"/>
<evidence type="ECO:0000313" key="3">
    <source>
        <dbReference type="Proteomes" id="UP000035021"/>
    </source>
</evidence>
<accession>A0ABQ0IQ88</accession>
<name>A0ABQ0IQ88_9ACTN</name>
<comment type="caution">
    <text evidence="2">The sequence shown here is derived from an EMBL/GenBank/DDBJ whole genome shotgun (WGS) entry which is preliminary data.</text>
</comment>
<dbReference type="EMBL" id="BAOQ01000040">
    <property type="protein sequence ID" value="GAC85729.1"/>
    <property type="molecule type" value="Genomic_DNA"/>
</dbReference>